<dbReference type="InterPro" id="IPR050445">
    <property type="entry name" value="Bact_polysacc_biosynth/exp"/>
</dbReference>
<evidence type="ECO:0000256" key="2">
    <source>
        <dbReference type="ARBA" id="ARBA00006683"/>
    </source>
</evidence>
<evidence type="ECO:0000256" key="6">
    <source>
        <dbReference type="ARBA" id="ARBA00023136"/>
    </source>
</evidence>
<dbReference type="PANTHER" id="PTHR32309:SF13">
    <property type="entry name" value="FERRIC ENTEROBACTIN TRANSPORT PROTEIN FEPE"/>
    <property type="match status" value="1"/>
</dbReference>
<feature type="transmembrane region" description="Helical" evidence="7">
    <location>
        <begin position="173"/>
        <end position="194"/>
    </location>
</feature>
<proteinExistence type="inferred from homology"/>
<evidence type="ECO:0000259" key="8">
    <source>
        <dbReference type="Pfam" id="PF02706"/>
    </source>
</evidence>
<evidence type="ECO:0000256" key="4">
    <source>
        <dbReference type="ARBA" id="ARBA00022692"/>
    </source>
</evidence>
<evidence type="ECO:0000256" key="1">
    <source>
        <dbReference type="ARBA" id="ARBA00004651"/>
    </source>
</evidence>
<keyword evidence="6 7" id="KW-0472">Membrane</keyword>
<comment type="subcellular location">
    <subcellularLocation>
        <location evidence="1">Cell membrane</location>
        <topology evidence="1">Multi-pass membrane protein</topology>
    </subcellularLocation>
</comment>
<dbReference type="InterPro" id="IPR003856">
    <property type="entry name" value="LPS_length_determ_N"/>
</dbReference>
<dbReference type="EMBL" id="JAGKSP010000002">
    <property type="protein sequence ID" value="MBP3962408.1"/>
    <property type="molecule type" value="Genomic_DNA"/>
</dbReference>
<keyword evidence="3" id="KW-1003">Cell membrane</keyword>
<dbReference type="PANTHER" id="PTHR32309">
    <property type="entry name" value="TYROSINE-PROTEIN KINASE"/>
    <property type="match status" value="1"/>
</dbReference>
<evidence type="ECO:0000256" key="3">
    <source>
        <dbReference type="ARBA" id="ARBA00022475"/>
    </source>
</evidence>
<keyword evidence="4 7" id="KW-0812">Transmembrane</keyword>
<keyword evidence="5 7" id="KW-1133">Transmembrane helix</keyword>
<comment type="similarity">
    <text evidence="2">Belongs to the CpsC/CapA family.</text>
</comment>
<comment type="caution">
    <text evidence="9">The sequence shown here is derived from an EMBL/GenBank/DDBJ whole genome shotgun (WGS) entry which is preliminary data.</text>
</comment>
<evidence type="ECO:0000313" key="9">
    <source>
        <dbReference type="EMBL" id="MBP3962408.1"/>
    </source>
</evidence>
<evidence type="ECO:0000256" key="7">
    <source>
        <dbReference type="SAM" id="Phobius"/>
    </source>
</evidence>
<dbReference type="Proteomes" id="UP000673394">
    <property type="component" value="Unassembled WGS sequence"/>
</dbReference>
<dbReference type="RefSeq" id="WP_210656596.1">
    <property type="nucleotide sequence ID" value="NZ_JAGKSP010000002.1"/>
</dbReference>
<organism evidence="9 10">
    <name type="scientific">Paenibacillus lignilyticus</name>
    <dbReference type="NCBI Taxonomy" id="1172615"/>
    <lineage>
        <taxon>Bacteria</taxon>
        <taxon>Bacillati</taxon>
        <taxon>Bacillota</taxon>
        <taxon>Bacilli</taxon>
        <taxon>Bacillales</taxon>
        <taxon>Paenibacillaceae</taxon>
        <taxon>Paenibacillus</taxon>
    </lineage>
</organism>
<dbReference type="Pfam" id="PF02706">
    <property type="entry name" value="Wzz"/>
    <property type="match status" value="1"/>
</dbReference>
<protein>
    <submittedName>
        <fullName evidence="9">Lipopolysaccharide biosynthesis protein</fullName>
    </submittedName>
</protein>
<keyword evidence="10" id="KW-1185">Reference proteome</keyword>
<evidence type="ECO:0000256" key="5">
    <source>
        <dbReference type="ARBA" id="ARBA00022989"/>
    </source>
</evidence>
<name>A0ABS5C8R7_9BACL</name>
<dbReference type="PROSITE" id="PS51257">
    <property type="entry name" value="PROKAR_LIPOPROTEIN"/>
    <property type="match status" value="1"/>
</dbReference>
<gene>
    <name evidence="9" type="ORF">I8J30_06785</name>
</gene>
<sequence length="249" mass="27503">MELKDYMKIIRKRLLLISAIVMVACGLTGVKTYLYTDQVYQATAKLIVSQSFEVGGTRTIDWDVIQSNIRLISSYKEIINSSAILNKVVSNYPDLKASPGELSSVLQISAASDSQVMNINATDISYERAAHIVNAVATVFKNEIPSIMKVDNVTILSEATPSADAAPINKSPIFYIVLSFIVSLMLAIGFVFLLDYFDDTIKSEEDVLQSLELPVLSHITKINKSDLNPRKTRVSEKKVGEGTYVTARQ</sequence>
<evidence type="ECO:0000313" key="10">
    <source>
        <dbReference type="Proteomes" id="UP000673394"/>
    </source>
</evidence>
<reference evidence="9 10" key="1">
    <citation type="submission" date="2021-04" db="EMBL/GenBank/DDBJ databases">
        <title>Paenibacillus sp. DLE-14 whole genome sequence.</title>
        <authorList>
            <person name="Ham Y.J."/>
        </authorList>
    </citation>
    <scope>NUCLEOTIDE SEQUENCE [LARGE SCALE GENOMIC DNA]</scope>
    <source>
        <strain evidence="9 10">DLE-14</strain>
    </source>
</reference>
<feature type="domain" description="Polysaccharide chain length determinant N-terminal" evidence="8">
    <location>
        <begin position="2"/>
        <end position="91"/>
    </location>
</feature>
<accession>A0ABS5C8R7</accession>